<organism evidence="12 13">
    <name type="scientific">Rhodotorula graminis (strain WP1)</name>
    <dbReference type="NCBI Taxonomy" id="578459"/>
    <lineage>
        <taxon>Eukaryota</taxon>
        <taxon>Fungi</taxon>
        <taxon>Dikarya</taxon>
        <taxon>Basidiomycota</taxon>
        <taxon>Pucciniomycotina</taxon>
        <taxon>Microbotryomycetes</taxon>
        <taxon>Sporidiobolales</taxon>
        <taxon>Sporidiobolaceae</taxon>
        <taxon>Rhodotorula</taxon>
    </lineage>
</organism>
<feature type="signal peptide" evidence="10">
    <location>
        <begin position="1"/>
        <end position="20"/>
    </location>
</feature>
<dbReference type="Pfam" id="PF00262">
    <property type="entry name" value="Calreticulin"/>
    <property type="match status" value="1"/>
</dbReference>
<comment type="similarity">
    <text evidence="2 10">Belongs to the calreticulin family.</text>
</comment>
<keyword evidence="6 10" id="KW-0472">Membrane</keyword>
<proteinExistence type="inferred from homology"/>
<dbReference type="GO" id="GO:0036503">
    <property type="term" value="P:ERAD pathway"/>
    <property type="evidence" value="ECO:0007669"/>
    <property type="project" value="TreeGrafter"/>
</dbReference>
<dbReference type="PANTHER" id="PTHR11073:SF1">
    <property type="entry name" value="CALNEXIN 14D-RELATED"/>
    <property type="match status" value="1"/>
</dbReference>
<evidence type="ECO:0000256" key="4">
    <source>
        <dbReference type="ARBA" id="ARBA00022824"/>
    </source>
</evidence>
<dbReference type="InterPro" id="IPR018124">
    <property type="entry name" value="Calret/calnex_CS"/>
</dbReference>
<dbReference type="Gene3D" id="2.60.120.200">
    <property type="match status" value="1"/>
</dbReference>
<evidence type="ECO:0000256" key="9">
    <source>
        <dbReference type="PIRSR" id="PIRSR601580-3"/>
    </source>
</evidence>
<evidence type="ECO:0000256" key="11">
    <source>
        <dbReference type="SAM" id="MobiDB-lite"/>
    </source>
</evidence>
<evidence type="ECO:0000256" key="3">
    <source>
        <dbReference type="ARBA" id="ARBA00022692"/>
    </source>
</evidence>
<keyword evidence="13" id="KW-1185">Reference proteome</keyword>
<keyword evidence="9" id="KW-1015">Disulfide bond</keyword>
<keyword evidence="10" id="KW-0732">Signal</keyword>
<dbReference type="InterPro" id="IPR001580">
    <property type="entry name" value="Calret/calnex"/>
</dbReference>
<evidence type="ECO:0000256" key="10">
    <source>
        <dbReference type="RuleBase" id="RU362126"/>
    </source>
</evidence>
<dbReference type="Gene3D" id="2.10.250.10">
    <property type="entry name" value="Calreticulin/calnexin, P domain"/>
    <property type="match status" value="1"/>
</dbReference>
<dbReference type="EMBL" id="KQ474076">
    <property type="protein sequence ID" value="KPV76604.1"/>
    <property type="molecule type" value="Genomic_DNA"/>
</dbReference>
<keyword evidence="7 10" id="KW-0143">Chaperone</keyword>
<evidence type="ECO:0000313" key="13">
    <source>
        <dbReference type="Proteomes" id="UP000053890"/>
    </source>
</evidence>
<dbReference type="OMA" id="SGCGKWE"/>
<dbReference type="STRING" id="578459.A0A194S7R8"/>
<feature type="region of interest" description="Disordered" evidence="11">
    <location>
        <begin position="428"/>
        <end position="449"/>
    </location>
</feature>
<dbReference type="Proteomes" id="UP000053890">
    <property type="component" value="Unassembled WGS sequence"/>
</dbReference>
<feature type="region of interest" description="Disordered" evidence="11">
    <location>
        <begin position="582"/>
        <end position="612"/>
    </location>
</feature>
<dbReference type="FunFam" id="2.60.120.200:FF:000011">
    <property type="entry name" value="Probable calnexin"/>
    <property type="match status" value="1"/>
</dbReference>
<dbReference type="PANTHER" id="PTHR11073">
    <property type="entry name" value="CALRETICULIN AND CALNEXIN"/>
    <property type="match status" value="1"/>
</dbReference>
<dbReference type="AlphaFoldDB" id="A0A194S7R8"/>
<evidence type="ECO:0000256" key="1">
    <source>
        <dbReference type="ARBA" id="ARBA00004389"/>
    </source>
</evidence>
<dbReference type="GO" id="GO:0006457">
    <property type="term" value="P:protein folding"/>
    <property type="evidence" value="ECO:0007669"/>
    <property type="project" value="InterPro"/>
</dbReference>
<evidence type="ECO:0000256" key="8">
    <source>
        <dbReference type="ARBA" id="ARBA00040224"/>
    </source>
</evidence>
<feature type="compositionally biased region" description="Basic and acidic residues" evidence="11">
    <location>
        <begin position="253"/>
        <end position="264"/>
    </location>
</feature>
<accession>A0A194S7R8</accession>
<dbReference type="GO" id="GO:0005789">
    <property type="term" value="C:endoplasmic reticulum membrane"/>
    <property type="evidence" value="ECO:0007669"/>
    <property type="project" value="UniProtKB-SubCell"/>
</dbReference>
<evidence type="ECO:0000256" key="7">
    <source>
        <dbReference type="ARBA" id="ARBA00023186"/>
    </source>
</evidence>
<evidence type="ECO:0000256" key="6">
    <source>
        <dbReference type="ARBA" id="ARBA00023136"/>
    </source>
</evidence>
<feature type="chain" id="PRO_5008443752" description="Calnexin" evidence="10">
    <location>
        <begin position="21"/>
        <end position="612"/>
    </location>
</feature>
<reference evidence="12 13" key="1">
    <citation type="journal article" date="2015" name="Front. Microbiol.">
        <title>Genome sequence of the plant growth promoting endophytic yeast Rhodotorula graminis WP1.</title>
        <authorList>
            <person name="Firrincieli A."/>
            <person name="Otillar R."/>
            <person name="Salamov A."/>
            <person name="Schmutz J."/>
            <person name="Khan Z."/>
            <person name="Redman R.S."/>
            <person name="Fleck N.D."/>
            <person name="Lindquist E."/>
            <person name="Grigoriev I.V."/>
            <person name="Doty S.L."/>
        </authorList>
    </citation>
    <scope>NUCLEOTIDE SEQUENCE [LARGE SCALE GENOMIC DNA]</scope>
    <source>
        <strain evidence="12 13">WP1</strain>
    </source>
</reference>
<dbReference type="FunFam" id="2.10.250.10:FF:000001">
    <property type="entry name" value="Calnexin homolog"/>
    <property type="match status" value="1"/>
</dbReference>
<dbReference type="RefSeq" id="XP_018272653.1">
    <property type="nucleotide sequence ID" value="XM_018413263.1"/>
</dbReference>
<name>A0A194S7R8_RHOGW</name>
<feature type="transmembrane region" description="Helical" evidence="10">
    <location>
        <begin position="483"/>
        <end position="507"/>
    </location>
</feature>
<dbReference type="InterPro" id="IPR013320">
    <property type="entry name" value="ConA-like_dom_sf"/>
</dbReference>
<dbReference type="SUPFAM" id="SSF63887">
    <property type="entry name" value="P-domain of calnexin/calreticulin"/>
    <property type="match status" value="1"/>
</dbReference>
<dbReference type="PRINTS" id="PR00626">
    <property type="entry name" value="CALRETICULIN"/>
</dbReference>
<dbReference type="OrthoDB" id="1938156at2759"/>
<feature type="disulfide bond" evidence="9">
    <location>
        <begin position="124"/>
        <end position="159"/>
    </location>
</feature>
<evidence type="ECO:0000256" key="2">
    <source>
        <dbReference type="ARBA" id="ARBA00010983"/>
    </source>
</evidence>
<dbReference type="SUPFAM" id="SSF49899">
    <property type="entry name" value="Concanavalin A-like lectins/glucanases"/>
    <property type="match status" value="1"/>
</dbReference>
<keyword evidence="4 10" id="KW-0256">Endoplasmic reticulum</keyword>
<comment type="subcellular location">
    <subcellularLocation>
        <location evidence="1">Endoplasmic reticulum membrane</location>
        <topology evidence="1">Single-pass membrane protein</topology>
    </subcellularLocation>
</comment>
<dbReference type="GO" id="GO:0051082">
    <property type="term" value="F:unfolded protein binding"/>
    <property type="evidence" value="ECO:0007669"/>
    <property type="project" value="InterPro"/>
</dbReference>
<dbReference type="InterPro" id="IPR009033">
    <property type="entry name" value="Calreticulin/calnexin_P_dom_sf"/>
</dbReference>
<keyword evidence="3 10" id="KW-0812">Transmembrane</keyword>
<evidence type="ECO:0000256" key="5">
    <source>
        <dbReference type="ARBA" id="ARBA00022989"/>
    </source>
</evidence>
<gene>
    <name evidence="12" type="ORF">RHOBADRAFT_35252</name>
</gene>
<dbReference type="PROSITE" id="PS00803">
    <property type="entry name" value="CALRETICULIN_1"/>
    <property type="match status" value="1"/>
</dbReference>
<dbReference type="PROSITE" id="PS00804">
    <property type="entry name" value="CALRETICULIN_2"/>
    <property type="match status" value="1"/>
</dbReference>
<evidence type="ECO:0000313" key="12">
    <source>
        <dbReference type="EMBL" id="KPV76604.1"/>
    </source>
</evidence>
<dbReference type="GO" id="GO:0005509">
    <property type="term" value="F:calcium ion binding"/>
    <property type="evidence" value="ECO:0007669"/>
    <property type="project" value="InterPro"/>
</dbReference>
<dbReference type="GeneID" id="28973712"/>
<protein>
    <recommendedName>
        <fullName evidence="8">Calnexin</fullName>
    </recommendedName>
</protein>
<feature type="region of interest" description="Disordered" evidence="11">
    <location>
        <begin position="231"/>
        <end position="294"/>
    </location>
</feature>
<keyword evidence="5 10" id="KW-1133">Transmembrane helix</keyword>
<sequence>MKYALLPLTVVSAIVTLVSAESAPAFTPTSVKGIFVEQFDTGLDRWSPSKATKTERDNEVFSYVGKWSVEEPSVYPGIPGDEGLVLKSKAAHHAISAPLDAPFDPKGKPLVLSYEVKLQNGLDCGGAYIKLLTESAEGIQAEEFSDKTPYTIMFGPDRCGSTSKVHFIFRHVNPITGEIEEKHLTAPPSPRITKTTAVYTLVVRPDQTFEISINGDKAKSGSLLEDFTPAVNPPIDIDDPNDKKPSDWVETPKISDPHAVKPADWDEDAPATIPDPDAVKPAGWLEDESPVVPDPDAVKPDEWSDEDDGDWVAPLVSNPKCEAAPGCGEWKRPEVPNPDFKGKWFAPLVDNPDYKGPWAPRKIANPNFFADMRPSDFSPIGGVGFELWSMTDSILFDNIFLSDSEADLETFLDETYRVKAPLEAALEAKDKPAADEHDHDHGKKATAEPDLKADPVAWAKFKAQQFLDEALVDPKRAFVDRPLVGGALGLALAMIVGLAGVILSLALPAGAAAAPASRAVADKVPSSGEVKKQAQAVKDKASTAVADFKAKGAEVADDLKKSGEPTAVGTAGELKVGGEKDLDTVADAMATQDPGVRTRAKARKSREGDESA</sequence>